<organism evidence="3 4">
    <name type="scientific">candidate division TA06 bacterium</name>
    <dbReference type="NCBI Taxonomy" id="2250710"/>
    <lineage>
        <taxon>Bacteria</taxon>
        <taxon>Bacteria division TA06</taxon>
    </lineage>
</organism>
<accession>A0A660SCE6</accession>
<dbReference type="EMBL" id="QNBD01000265">
    <property type="protein sequence ID" value="RKX68515.1"/>
    <property type="molecule type" value="Genomic_DNA"/>
</dbReference>
<dbReference type="Proteomes" id="UP000271125">
    <property type="component" value="Unassembled WGS sequence"/>
</dbReference>
<dbReference type="InterPro" id="IPR025493">
    <property type="entry name" value="DUF4384"/>
</dbReference>
<feature type="domain" description="DUF4384" evidence="2">
    <location>
        <begin position="138"/>
        <end position="209"/>
    </location>
</feature>
<evidence type="ECO:0000313" key="4">
    <source>
        <dbReference type="Proteomes" id="UP000271125"/>
    </source>
</evidence>
<gene>
    <name evidence="3" type="ORF">DRP43_05520</name>
</gene>
<reference evidence="3 4" key="1">
    <citation type="submission" date="2018-06" db="EMBL/GenBank/DDBJ databases">
        <title>Extensive metabolic versatility and redundancy in microbially diverse, dynamic hydrothermal sediments.</title>
        <authorList>
            <person name="Dombrowski N."/>
            <person name="Teske A."/>
            <person name="Baker B.J."/>
        </authorList>
    </citation>
    <scope>NUCLEOTIDE SEQUENCE [LARGE SCALE GENOMIC DNA]</scope>
    <source>
        <strain evidence="3">B10_G13</strain>
    </source>
</reference>
<name>A0A660SCE6_UNCT6</name>
<comment type="caution">
    <text evidence="3">The sequence shown here is derived from an EMBL/GenBank/DDBJ whole genome shotgun (WGS) entry which is preliminary data.</text>
</comment>
<protein>
    <recommendedName>
        <fullName evidence="2">DUF4384 domain-containing protein</fullName>
    </recommendedName>
</protein>
<dbReference type="PANTHER" id="PTHR36194:SF1">
    <property type="entry name" value="S-LAYER-LIKE PROTEIN"/>
    <property type="match status" value="1"/>
</dbReference>
<feature type="region of interest" description="Disordered" evidence="1">
    <location>
        <begin position="64"/>
        <end position="89"/>
    </location>
</feature>
<dbReference type="AlphaFoldDB" id="A0A660SCE6"/>
<evidence type="ECO:0000313" key="3">
    <source>
        <dbReference type="EMBL" id="RKX68515.1"/>
    </source>
</evidence>
<feature type="compositionally biased region" description="Basic residues" evidence="1">
    <location>
        <begin position="66"/>
        <end position="75"/>
    </location>
</feature>
<evidence type="ECO:0000256" key="1">
    <source>
        <dbReference type="SAM" id="MobiDB-lite"/>
    </source>
</evidence>
<evidence type="ECO:0000259" key="2">
    <source>
        <dbReference type="Pfam" id="PF14326"/>
    </source>
</evidence>
<dbReference type="PANTHER" id="PTHR36194">
    <property type="entry name" value="S-LAYER-LIKE PROTEIN"/>
    <property type="match status" value="1"/>
</dbReference>
<dbReference type="Pfam" id="PF14326">
    <property type="entry name" value="DUF4384"/>
    <property type="match status" value="1"/>
</dbReference>
<proteinExistence type="predicted"/>
<sequence length="353" mass="41824">MRKILSAIALVIILSMNIMTLSALGSKYKTKNSDTTQTKTIQKSSNKKVNSNEVKAFTKKVNNNKIKTHTKKPTKKPAEKPAKKTTTRKSTKLYKTKSIGRVNRIRTIVKGRTIIQPFGVVYHVHNFNVRIWTNRREYNEGDRIKVYVKSNRKCYIVVYDIDTYGNVNVVYPEYGSGYLRANRRKRIDRWWYVEGPSGYEELVVVASRYPFDAYEYGGYLRTELSRGRAIFGRVPRHYRRIAVSSTNFFVNSYYYNDYNDYDYGYYDYGDYYDDYYYDSGYNGYHGYGVVIINAPVRWGVYVDDIFYGRGRRRIKKMKPGWHNVMVKENGKIKYKERVYVKKDKEYKINMKNR</sequence>